<dbReference type="SMART" id="SM00749">
    <property type="entry name" value="BON"/>
    <property type="match status" value="2"/>
</dbReference>
<organism evidence="2 3">
    <name type="scientific">Minwuia thermotolerans</name>
    <dbReference type="NCBI Taxonomy" id="2056226"/>
    <lineage>
        <taxon>Bacteria</taxon>
        <taxon>Pseudomonadati</taxon>
        <taxon>Pseudomonadota</taxon>
        <taxon>Alphaproteobacteria</taxon>
        <taxon>Minwuiales</taxon>
        <taxon>Minwuiaceae</taxon>
        <taxon>Minwuia</taxon>
    </lineage>
</organism>
<feature type="domain" description="BON" evidence="1">
    <location>
        <begin position="47"/>
        <end position="115"/>
    </location>
</feature>
<dbReference type="InterPro" id="IPR007055">
    <property type="entry name" value="BON_dom"/>
</dbReference>
<dbReference type="AlphaFoldDB" id="A0A2M9FY63"/>
<dbReference type="PROSITE" id="PS50914">
    <property type="entry name" value="BON"/>
    <property type="match status" value="2"/>
</dbReference>
<comment type="caution">
    <text evidence="2">The sequence shown here is derived from an EMBL/GenBank/DDBJ whole genome shotgun (WGS) entry which is preliminary data.</text>
</comment>
<dbReference type="PANTHER" id="PTHR34606">
    <property type="entry name" value="BON DOMAIN-CONTAINING PROTEIN"/>
    <property type="match status" value="1"/>
</dbReference>
<protein>
    <submittedName>
        <fullName evidence="2">Phospholipid-binding domain-containing protein</fullName>
    </submittedName>
</protein>
<reference evidence="2 3" key="1">
    <citation type="submission" date="2017-11" db="EMBL/GenBank/DDBJ databases">
        <title>Draft genome sequence of Rhizobiales bacterium SY3-13.</title>
        <authorList>
            <person name="Sun C."/>
        </authorList>
    </citation>
    <scope>NUCLEOTIDE SEQUENCE [LARGE SCALE GENOMIC DNA]</scope>
    <source>
        <strain evidence="2 3">SY3-13</strain>
    </source>
</reference>
<feature type="domain" description="BON" evidence="1">
    <location>
        <begin position="124"/>
        <end position="192"/>
    </location>
</feature>
<evidence type="ECO:0000313" key="3">
    <source>
        <dbReference type="Proteomes" id="UP000229498"/>
    </source>
</evidence>
<gene>
    <name evidence="2" type="ORF">CVT23_16985</name>
</gene>
<sequence>MSNFAAAAALAAGLAAALGGCTGAVLGGGAAAGIGVAQERSVGDAIDDTTIATKLSAALLDDSFSLFRDVDLEVVEGRVLLTGKVPEMKDRLRAEELAWKVKGVNEVANAIQVTSEGGIGSYARDVRISNELRLAILGDSRILGINYSIETVGGVVYLIGIAQSEEELDRVIQHARSIKGVKKVESYVRLKDDPRRAG</sequence>
<keyword evidence="3" id="KW-1185">Reference proteome</keyword>
<dbReference type="PANTHER" id="PTHR34606:SF15">
    <property type="entry name" value="BON DOMAIN-CONTAINING PROTEIN"/>
    <property type="match status" value="1"/>
</dbReference>
<name>A0A2M9FY63_9PROT</name>
<accession>A0A2M9FY63</accession>
<dbReference type="InterPro" id="IPR051686">
    <property type="entry name" value="Lipoprotein_DolP"/>
</dbReference>
<dbReference type="InterPro" id="IPR014004">
    <property type="entry name" value="Transpt-assoc_nodulatn_dom_bac"/>
</dbReference>
<dbReference type="Gene3D" id="3.30.1340.30">
    <property type="match status" value="1"/>
</dbReference>
<dbReference type="Pfam" id="PF04972">
    <property type="entry name" value="BON"/>
    <property type="match status" value="2"/>
</dbReference>
<dbReference type="EMBL" id="PHIG01000044">
    <property type="protein sequence ID" value="PJK28401.1"/>
    <property type="molecule type" value="Genomic_DNA"/>
</dbReference>
<dbReference type="Proteomes" id="UP000229498">
    <property type="component" value="Unassembled WGS sequence"/>
</dbReference>
<evidence type="ECO:0000259" key="1">
    <source>
        <dbReference type="PROSITE" id="PS50914"/>
    </source>
</evidence>
<evidence type="ECO:0000313" key="2">
    <source>
        <dbReference type="EMBL" id="PJK28401.1"/>
    </source>
</evidence>
<proteinExistence type="predicted"/>